<dbReference type="InterPro" id="IPR036921">
    <property type="entry name" value="PurM-like_N_sf"/>
</dbReference>
<dbReference type="AlphaFoldDB" id="A0A6J6U3P1"/>
<feature type="domain" description="PurM-like N-terminal" evidence="6">
    <location>
        <begin position="51"/>
        <end position="157"/>
    </location>
</feature>
<dbReference type="GO" id="GO:0016260">
    <property type="term" value="P:selenocysteine biosynthetic process"/>
    <property type="evidence" value="ECO:0007669"/>
    <property type="project" value="TreeGrafter"/>
</dbReference>
<dbReference type="EMBL" id="CAEZZD010000135">
    <property type="protein sequence ID" value="CAB4754362.1"/>
    <property type="molecule type" value="Genomic_DNA"/>
</dbReference>
<gene>
    <name evidence="8" type="ORF">UFOPK2824_00862</name>
</gene>
<keyword evidence="1" id="KW-0808">Transferase</keyword>
<accession>A0A6J6U3P1</accession>
<dbReference type="Pfam" id="PF02769">
    <property type="entry name" value="AIRS_C"/>
    <property type="match status" value="1"/>
</dbReference>
<evidence type="ECO:0000259" key="7">
    <source>
        <dbReference type="Pfam" id="PF02769"/>
    </source>
</evidence>
<evidence type="ECO:0000259" key="6">
    <source>
        <dbReference type="Pfam" id="PF00586"/>
    </source>
</evidence>
<dbReference type="SUPFAM" id="SSF55326">
    <property type="entry name" value="PurM N-terminal domain-like"/>
    <property type="match status" value="1"/>
</dbReference>
<sequence>MTLDVTGLSLRDLTSCGGCAAKADASLLRTLRSAAFDQQGNDTLVGLAAPDDAAVTAINETTALITTVDFFPPVVSDPFEYGYVSALNSLSDIYAMGGLAKTALLICGFPEVLADSEIAACVSGAALACKESGVEILGGHTVRIAEPIFGLAATGYVHPNAIWRKSGMHDGDLLMLSKPLGVGVLLSTRQSSDEAIALEQMKISNLRARNALADLGQAVHAVTDVTGFGLIGHLSEMLGNSALDAHIQLPTQAVLPKALELFEAGKRTSADIRNRTALNRDVLGLTESGFQAAMFDPQTNGGLLASIDPSFEIELVERGFITIGKVVTGSGKIEILSHQ</sequence>
<dbReference type="Gene3D" id="3.30.1330.10">
    <property type="entry name" value="PurM-like, N-terminal domain"/>
    <property type="match status" value="1"/>
</dbReference>
<dbReference type="Gene3D" id="3.90.650.10">
    <property type="entry name" value="PurM-like C-terminal domain"/>
    <property type="match status" value="1"/>
</dbReference>
<name>A0A6J6U3P1_9ZZZZ</name>
<dbReference type="GO" id="GO:0004756">
    <property type="term" value="F:selenide, water dikinase activity"/>
    <property type="evidence" value="ECO:0007669"/>
    <property type="project" value="TreeGrafter"/>
</dbReference>
<keyword evidence="5" id="KW-0711">Selenium</keyword>
<dbReference type="PANTHER" id="PTHR10256">
    <property type="entry name" value="SELENIDE, WATER DIKINASE"/>
    <property type="match status" value="1"/>
</dbReference>
<evidence type="ECO:0000256" key="2">
    <source>
        <dbReference type="ARBA" id="ARBA00022741"/>
    </source>
</evidence>
<reference evidence="8" key="1">
    <citation type="submission" date="2020-05" db="EMBL/GenBank/DDBJ databases">
        <authorList>
            <person name="Chiriac C."/>
            <person name="Salcher M."/>
            <person name="Ghai R."/>
            <person name="Kavagutti S V."/>
        </authorList>
    </citation>
    <scope>NUCLEOTIDE SEQUENCE</scope>
</reference>
<dbReference type="GO" id="GO:0005524">
    <property type="term" value="F:ATP binding"/>
    <property type="evidence" value="ECO:0007669"/>
    <property type="project" value="UniProtKB-KW"/>
</dbReference>
<keyword evidence="2" id="KW-0547">Nucleotide-binding</keyword>
<evidence type="ECO:0000256" key="1">
    <source>
        <dbReference type="ARBA" id="ARBA00022679"/>
    </source>
</evidence>
<dbReference type="InterPro" id="IPR004536">
    <property type="entry name" value="SPS/SelD"/>
</dbReference>
<evidence type="ECO:0000256" key="4">
    <source>
        <dbReference type="ARBA" id="ARBA00022840"/>
    </source>
</evidence>
<evidence type="ECO:0000313" key="8">
    <source>
        <dbReference type="EMBL" id="CAB4754362.1"/>
    </source>
</evidence>
<dbReference type="GO" id="GO:0005737">
    <property type="term" value="C:cytoplasm"/>
    <property type="evidence" value="ECO:0007669"/>
    <property type="project" value="TreeGrafter"/>
</dbReference>
<organism evidence="8">
    <name type="scientific">freshwater metagenome</name>
    <dbReference type="NCBI Taxonomy" id="449393"/>
    <lineage>
        <taxon>unclassified sequences</taxon>
        <taxon>metagenomes</taxon>
        <taxon>ecological metagenomes</taxon>
    </lineage>
</organism>
<keyword evidence="3" id="KW-0418">Kinase</keyword>
<protein>
    <submittedName>
        <fullName evidence="8">Unannotated protein</fullName>
    </submittedName>
</protein>
<keyword evidence="4" id="KW-0067">ATP-binding</keyword>
<dbReference type="InterPro" id="IPR036676">
    <property type="entry name" value="PurM-like_C_sf"/>
</dbReference>
<evidence type="ECO:0000256" key="5">
    <source>
        <dbReference type="ARBA" id="ARBA00023266"/>
    </source>
</evidence>
<dbReference type="InterPro" id="IPR016188">
    <property type="entry name" value="PurM-like_N"/>
</dbReference>
<feature type="domain" description="PurM-like C-terminal" evidence="7">
    <location>
        <begin position="170"/>
        <end position="312"/>
    </location>
</feature>
<proteinExistence type="predicted"/>
<dbReference type="NCBIfam" id="TIGR00476">
    <property type="entry name" value="selD"/>
    <property type="match status" value="1"/>
</dbReference>
<dbReference type="SUPFAM" id="SSF56042">
    <property type="entry name" value="PurM C-terminal domain-like"/>
    <property type="match status" value="1"/>
</dbReference>
<evidence type="ECO:0000256" key="3">
    <source>
        <dbReference type="ARBA" id="ARBA00022777"/>
    </source>
</evidence>
<dbReference type="PANTHER" id="PTHR10256:SF0">
    <property type="entry name" value="INACTIVE SELENIDE, WATER DIKINASE-LIKE PROTEIN-RELATED"/>
    <property type="match status" value="1"/>
</dbReference>
<dbReference type="Pfam" id="PF00586">
    <property type="entry name" value="AIRS"/>
    <property type="match status" value="1"/>
</dbReference>
<dbReference type="InterPro" id="IPR010918">
    <property type="entry name" value="PurM-like_C_dom"/>
</dbReference>